<accession>A0A9P7K7P0</accession>
<comment type="caution">
    <text evidence="1">The sequence shown here is derived from an EMBL/GenBank/DDBJ whole genome shotgun (WGS) entry which is preliminary data.</text>
</comment>
<reference evidence="1" key="2">
    <citation type="submission" date="2021-10" db="EMBL/GenBank/DDBJ databases">
        <title>Phylogenomics reveals ancestral predisposition of the termite-cultivated fungus Termitomyces towards a domesticated lifestyle.</title>
        <authorList>
            <person name="Auxier B."/>
            <person name="Grum-Grzhimaylo A."/>
            <person name="Cardenas M.E."/>
            <person name="Lodge J.D."/>
            <person name="Laessoe T."/>
            <person name="Pedersen O."/>
            <person name="Smith M.E."/>
            <person name="Kuyper T.W."/>
            <person name="Franco-Molano E.A."/>
            <person name="Baroni T.J."/>
            <person name="Aanen D.K."/>
        </authorList>
    </citation>
    <scope>NUCLEOTIDE SEQUENCE</scope>
    <source>
        <strain evidence="1">AP01</strain>
        <tissue evidence="1">Mycelium</tissue>
    </source>
</reference>
<proteinExistence type="predicted"/>
<gene>
    <name evidence="1" type="ORF">DXG03_005112</name>
</gene>
<evidence type="ECO:0000313" key="2">
    <source>
        <dbReference type="Proteomes" id="UP000775547"/>
    </source>
</evidence>
<dbReference type="Proteomes" id="UP000775547">
    <property type="component" value="Unassembled WGS sequence"/>
</dbReference>
<evidence type="ECO:0000313" key="1">
    <source>
        <dbReference type="EMBL" id="KAG5641486.1"/>
    </source>
</evidence>
<dbReference type="OrthoDB" id="3021247at2759"/>
<dbReference type="AlphaFoldDB" id="A0A9P7K7P0"/>
<name>A0A9P7K7P0_9AGAR</name>
<reference evidence="1" key="1">
    <citation type="submission" date="2020-07" db="EMBL/GenBank/DDBJ databases">
        <authorList>
            <person name="Nieuwenhuis M."/>
            <person name="Van De Peppel L.J.J."/>
        </authorList>
    </citation>
    <scope>NUCLEOTIDE SEQUENCE</scope>
    <source>
        <strain evidence="1">AP01</strain>
        <tissue evidence="1">Mycelium</tissue>
    </source>
</reference>
<keyword evidence="2" id="KW-1185">Reference proteome</keyword>
<organism evidence="1 2">
    <name type="scientific">Asterophora parasitica</name>
    <dbReference type="NCBI Taxonomy" id="117018"/>
    <lineage>
        <taxon>Eukaryota</taxon>
        <taxon>Fungi</taxon>
        <taxon>Dikarya</taxon>
        <taxon>Basidiomycota</taxon>
        <taxon>Agaricomycotina</taxon>
        <taxon>Agaricomycetes</taxon>
        <taxon>Agaricomycetidae</taxon>
        <taxon>Agaricales</taxon>
        <taxon>Tricholomatineae</taxon>
        <taxon>Lyophyllaceae</taxon>
        <taxon>Asterophora</taxon>
    </lineage>
</organism>
<protein>
    <submittedName>
        <fullName evidence="1">Uncharacterized protein</fullName>
    </submittedName>
</protein>
<dbReference type="EMBL" id="JABCKV010000303">
    <property type="protein sequence ID" value="KAG5641486.1"/>
    <property type="molecule type" value="Genomic_DNA"/>
</dbReference>
<sequence length="144" mass="16385">MLVDIYENSEAESRTLMLVHKVAANCITLHRSIVSSFEDNSLTIDPEDGHRILYFYKFQDGLDPDRDRFKKHLVRPDLNGASDSDVYFKCHLARFLVGNIEGGDPSNDFNIRDLANFAIATKSMTWTSLTKTIRFGKRENPLSG</sequence>